<dbReference type="GO" id="GO:0016020">
    <property type="term" value="C:membrane"/>
    <property type="evidence" value="ECO:0007669"/>
    <property type="project" value="UniProtKB-SubCell"/>
</dbReference>
<evidence type="ECO:0000256" key="4">
    <source>
        <dbReference type="ARBA" id="ARBA00023136"/>
    </source>
</evidence>
<dbReference type="AlphaFoldDB" id="A0A918SV70"/>
<gene>
    <name evidence="7" type="ORF">GCM10007067_07010</name>
</gene>
<proteinExistence type="predicted"/>
<evidence type="ECO:0000259" key="6">
    <source>
        <dbReference type="Pfam" id="PF04932"/>
    </source>
</evidence>
<feature type="transmembrane region" description="Helical" evidence="5">
    <location>
        <begin position="206"/>
        <end position="223"/>
    </location>
</feature>
<sequence length="461" mass="48837">MCGPMRVWGFVMSEVTSRASDRAAQFALVALIAVALAAGGGPRGTGDAIVQLAALPVLALALLRAPLALHRRWHRAFATLLIAALAVTLLQLVPLPFELWRALGPREAIAQHLALAGEGSAWRALSLDTAATLRAAVSLTVSAAAWTLAASLSRDAIARVVQLTLLIALPMALLGFAQAAAAAHAWRPYDFHHPIGAIGTFANRNHFAALMAMLGPLAFAFGAQSQLRRDTPRALAWHALGAIFVLACALSFSRAGSALALLALLCTGIVLMRGARIGAGIRTAVVIALGLGAATAVYAWDGLAQRLTQDPADDLRWQYLRNGLETAQAYMPFGSGAGSFRWAYVPFEPVTDMVSVHADRAHNDALQTLIEFGIAGALLLVAALALLAWQSLRRIPIGEIHHTDHDSPARVIGVIVWVPVLHSLVDYPLRTLGIAVVFAVLLAWPLADGARAREHRGSATR</sequence>
<dbReference type="Pfam" id="PF04932">
    <property type="entry name" value="Wzy_C"/>
    <property type="match status" value="1"/>
</dbReference>
<feature type="transmembrane region" description="Helical" evidence="5">
    <location>
        <begin position="131"/>
        <end position="151"/>
    </location>
</feature>
<feature type="transmembrane region" description="Helical" evidence="5">
    <location>
        <begin position="281"/>
        <end position="300"/>
    </location>
</feature>
<reference evidence="7" key="2">
    <citation type="submission" date="2020-09" db="EMBL/GenBank/DDBJ databases">
        <authorList>
            <person name="Sun Q."/>
            <person name="Kim S."/>
        </authorList>
    </citation>
    <scope>NUCLEOTIDE SEQUENCE</scope>
    <source>
        <strain evidence="7">KCTC 23077</strain>
    </source>
</reference>
<comment type="caution">
    <text evidence="7">The sequence shown here is derived from an EMBL/GenBank/DDBJ whole genome shotgun (WGS) entry which is preliminary data.</text>
</comment>
<feature type="domain" description="O-antigen ligase-related" evidence="6">
    <location>
        <begin position="242"/>
        <end position="381"/>
    </location>
</feature>
<feature type="transmembrane region" description="Helical" evidence="5">
    <location>
        <begin position="49"/>
        <end position="69"/>
    </location>
</feature>
<dbReference type="InterPro" id="IPR051533">
    <property type="entry name" value="WaaL-like"/>
</dbReference>
<accession>A0A918SV70</accession>
<comment type="subcellular location">
    <subcellularLocation>
        <location evidence="1">Membrane</location>
        <topology evidence="1">Multi-pass membrane protein</topology>
    </subcellularLocation>
</comment>
<feature type="transmembrane region" description="Helical" evidence="5">
    <location>
        <begin position="76"/>
        <end position="97"/>
    </location>
</feature>
<keyword evidence="8" id="KW-1185">Reference proteome</keyword>
<name>A0A918SV70_9GAMM</name>
<feature type="transmembrane region" description="Helical" evidence="5">
    <location>
        <begin position="369"/>
        <end position="389"/>
    </location>
</feature>
<dbReference type="PANTHER" id="PTHR37422:SF23">
    <property type="entry name" value="TEICHURONIC ACID BIOSYNTHESIS PROTEIN TUAE"/>
    <property type="match status" value="1"/>
</dbReference>
<keyword evidence="4 5" id="KW-0472">Membrane</keyword>
<feature type="transmembrane region" description="Helical" evidence="5">
    <location>
        <begin position="431"/>
        <end position="447"/>
    </location>
</feature>
<evidence type="ECO:0000256" key="3">
    <source>
        <dbReference type="ARBA" id="ARBA00022989"/>
    </source>
</evidence>
<keyword evidence="2 5" id="KW-0812">Transmembrane</keyword>
<dbReference type="InterPro" id="IPR007016">
    <property type="entry name" value="O-antigen_ligase-rel_domated"/>
</dbReference>
<dbReference type="EMBL" id="BMYD01000001">
    <property type="protein sequence ID" value="GHA72982.1"/>
    <property type="molecule type" value="Genomic_DNA"/>
</dbReference>
<feature type="transmembrane region" description="Helical" evidence="5">
    <location>
        <begin position="235"/>
        <end position="252"/>
    </location>
</feature>
<evidence type="ECO:0000256" key="5">
    <source>
        <dbReference type="SAM" id="Phobius"/>
    </source>
</evidence>
<evidence type="ECO:0000256" key="1">
    <source>
        <dbReference type="ARBA" id="ARBA00004141"/>
    </source>
</evidence>
<evidence type="ECO:0000313" key="8">
    <source>
        <dbReference type="Proteomes" id="UP000646426"/>
    </source>
</evidence>
<dbReference type="PANTHER" id="PTHR37422">
    <property type="entry name" value="TEICHURONIC ACID BIOSYNTHESIS PROTEIN TUAE"/>
    <property type="match status" value="1"/>
</dbReference>
<reference evidence="7" key="1">
    <citation type="journal article" date="2014" name="Int. J. Syst. Evol. Microbiol.">
        <title>Complete genome sequence of Corynebacterium casei LMG S-19264T (=DSM 44701T), isolated from a smear-ripened cheese.</title>
        <authorList>
            <consortium name="US DOE Joint Genome Institute (JGI-PGF)"/>
            <person name="Walter F."/>
            <person name="Albersmeier A."/>
            <person name="Kalinowski J."/>
            <person name="Ruckert C."/>
        </authorList>
    </citation>
    <scope>NUCLEOTIDE SEQUENCE</scope>
    <source>
        <strain evidence="7">KCTC 23077</strain>
    </source>
</reference>
<dbReference type="Proteomes" id="UP000646426">
    <property type="component" value="Unassembled WGS sequence"/>
</dbReference>
<keyword evidence="3 5" id="KW-1133">Transmembrane helix</keyword>
<evidence type="ECO:0000256" key="2">
    <source>
        <dbReference type="ARBA" id="ARBA00022692"/>
    </source>
</evidence>
<feature type="transmembrane region" description="Helical" evidence="5">
    <location>
        <begin position="163"/>
        <end position="186"/>
    </location>
</feature>
<protein>
    <recommendedName>
        <fullName evidence="6">O-antigen ligase-related domain-containing protein</fullName>
    </recommendedName>
</protein>
<organism evidence="7 8">
    <name type="scientific">Cognatilysobacter bugurensis</name>
    <dbReference type="NCBI Taxonomy" id="543356"/>
    <lineage>
        <taxon>Bacteria</taxon>
        <taxon>Pseudomonadati</taxon>
        <taxon>Pseudomonadota</taxon>
        <taxon>Gammaproteobacteria</taxon>
        <taxon>Lysobacterales</taxon>
        <taxon>Lysobacteraceae</taxon>
        <taxon>Cognatilysobacter</taxon>
    </lineage>
</organism>
<evidence type="ECO:0000313" key="7">
    <source>
        <dbReference type="EMBL" id="GHA72982.1"/>
    </source>
</evidence>